<organism evidence="4 5">
    <name type="scientific">Umezawaea endophytica</name>
    <dbReference type="NCBI Taxonomy" id="1654476"/>
    <lineage>
        <taxon>Bacteria</taxon>
        <taxon>Bacillati</taxon>
        <taxon>Actinomycetota</taxon>
        <taxon>Actinomycetes</taxon>
        <taxon>Pseudonocardiales</taxon>
        <taxon>Pseudonocardiaceae</taxon>
        <taxon>Umezawaea</taxon>
    </lineage>
</organism>
<name>A0A9X2VXB3_9PSEU</name>
<dbReference type="SMART" id="SM00347">
    <property type="entry name" value="HTH_MARR"/>
    <property type="match status" value="1"/>
</dbReference>
<dbReference type="GO" id="GO:0003700">
    <property type="term" value="F:DNA-binding transcription factor activity"/>
    <property type="evidence" value="ECO:0007669"/>
    <property type="project" value="InterPro"/>
</dbReference>
<dbReference type="Pfam" id="PF00583">
    <property type="entry name" value="Acetyltransf_1"/>
    <property type="match status" value="1"/>
</dbReference>
<evidence type="ECO:0000256" key="1">
    <source>
        <dbReference type="ARBA" id="ARBA00022679"/>
    </source>
</evidence>
<dbReference type="EMBL" id="JANYMP010000048">
    <property type="protein sequence ID" value="MCS7484518.1"/>
    <property type="molecule type" value="Genomic_DNA"/>
</dbReference>
<dbReference type="InterPro" id="IPR036390">
    <property type="entry name" value="WH_DNA-bd_sf"/>
</dbReference>
<dbReference type="InterPro" id="IPR000182">
    <property type="entry name" value="GNAT_dom"/>
</dbReference>
<dbReference type="Proteomes" id="UP001141259">
    <property type="component" value="Unassembled WGS sequence"/>
</dbReference>
<dbReference type="InterPro" id="IPR000835">
    <property type="entry name" value="HTH_MarR-typ"/>
</dbReference>
<keyword evidence="1" id="KW-0808">Transferase</keyword>
<dbReference type="PANTHER" id="PTHR13947">
    <property type="entry name" value="GNAT FAMILY N-ACETYLTRANSFERASE"/>
    <property type="match status" value="1"/>
</dbReference>
<dbReference type="PROSITE" id="PS50995">
    <property type="entry name" value="HTH_MARR_2"/>
    <property type="match status" value="1"/>
</dbReference>
<proteinExistence type="predicted"/>
<keyword evidence="5" id="KW-1185">Reference proteome</keyword>
<dbReference type="InterPro" id="IPR050769">
    <property type="entry name" value="NAT_camello-type"/>
</dbReference>
<evidence type="ECO:0000259" key="3">
    <source>
        <dbReference type="PROSITE" id="PS51186"/>
    </source>
</evidence>
<evidence type="ECO:0000313" key="5">
    <source>
        <dbReference type="Proteomes" id="UP001141259"/>
    </source>
</evidence>
<dbReference type="PANTHER" id="PTHR13947:SF37">
    <property type="entry name" value="LD18367P"/>
    <property type="match status" value="1"/>
</dbReference>
<dbReference type="RefSeq" id="WP_259629967.1">
    <property type="nucleotide sequence ID" value="NZ_JANYMP010000048.1"/>
</dbReference>
<feature type="domain" description="N-acetyltransferase" evidence="3">
    <location>
        <begin position="143"/>
        <end position="302"/>
    </location>
</feature>
<dbReference type="PROSITE" id="PS51186">
    <property type="entry name" value="GNAT"/>
    <property type="match status" value="1"/>
</dbReference>
<accession>A0A9X2VXB3</accession>
<sequence length="302" mass="33852">MTVADVRAFTRFYTRVIGLLDRYLGSPYSATEVRVLFELVYRDRCEVADLRGDLDLDAGYLSRILTRFEADGLAVRAPSPTDRRRQLVRPTDHGRAVFADLDARSSAEVAALLADVPETDRRGLVTAMTTIRRTLGDAPPRAYVLRPPRPGDLGWIVHRHGARYAEECGYDTTFEALVAGVVADFGAGHDPDREAAWIAEVDGEPVGSILCVRQDDETAKLRLLLVEPSARGLGIGARLVDECVRFARRSGYRRMVLWTVAGLDQARRIYQAQGFVLVDERPQRLFGRDVIGQNWEYRFQGE</sequence>
<dbReference type="AlphaFoldDB" id="A0A9X2VXB3"/>
<dbReference type="Pfam" id="PF01047">
    <property type="entry name" value="MarR"/>
    <property type="match status" value="1"/>
</dbReference>
<dbReference type="CDD" id="cd04301">
    <property type="entry name" value="NAT_SF"/>
    <property type="match status" value="1"/>
</dbReference>
<evidence type="ECO:0000313" key="4">
    <source>
        <dbReference type="EMBL" id="MCS7484518.1"/>
    </source>
</evidence>
<dbReference type="InterPro" id="IPR016181">
    <property type="entry name" value="Acyl_CoA_acyltransferase"/>
</dbReference>
<evidence type="ECO:0000259" key="2">
    <source>
        <dbReference type="PROSITE" id="PS50995"/>
    </source>
</evidence>
<dbReference type="GO" id="GO:0008080">
    <property type="term" value="F:N-acetyltransferase activity"/>
    <property type="evidence" value="ECO:0007669"/>
    <property type="project" value="InterPro"/>
</dbReference>
<reference evidence="4" key="1">
    <citation type="submission" date="2022-08" db="EMBL/GenBank/DDBJ databases">
        <authorList>
            <person name="Tistechok S."/>
            <person name="Samborskyy M."/>
            <person name="Roman I."/>
        </authorList>
    </citation>
    <scope>NUCLEOTIDE SEQUENCE</scope>
    <source>
        <strain evidence="4">DSM 103496</strain>
    </source>
</reference>
<feature type="domain" description="HTH marR-type" evidence="2">
    <location>
        <begin position="1"/>
        <end position="133"/>
    </location>
</feature>
<protein>
    <submittedName>
        <fullName evidence="4">Helix-turn-helix domain-containing GNAT family N-acetyltransferase</fullName>
    </submittedName>
</protein>
<dbReference type="SUPFAM" id="SSF55729">
    <property type="entry name" value="Acyl-CoA N-acyltransferases (Nat)"/>
    <property type="match status" value="1"/>
</dbReference>
<dbReference type="Gene3D" id="3.40.630.30">
    <property type="match status" value="1"/>
</dbReference>
<dbReference type="SUPFAM" id="SSF46785">
    <property type="entry name" value="Winged helix' DNA-binding domain"/>
    <property type="match status" value="1"/>
</dbReference>
<dbReference type="Gene3D" id="1.10.10.10">
    <property type="entry name" value="Winged helix-like DNA-binding domain superfamily/Winged helix DNA-binding domain"/>
    <property type="match status" value="1"/>
</dbReference>
<comment type="caution">
    <text evidence="4">The sequence shown here is derived from an EMBL/GenBank/DDBJ whole genome shotgun (WGS) entry which is preliminary data.</text>
</comment>
<dbReference type="InterPro" id="IPR036388">
    <property type="entry name" value="WH-like_DNA-bd_sf"/>
</dbReference>
<gene>
    <name evidence="4" type="ORF">NZH93_47480</name>
</gene>